<gene>
    <name evidence="1" type="ORF">L6452_33537</name>
</gene>
<dbReference type="Proteomes" id="UP001055879">
    <property type="component" value="Linkage Group LG12"/>
</dbReference>
<proteinExistence type="predicted"/>
<evidence type="ECO:0000313" key="2">
    <source>
        <dbReference type="Proteomes" id="UP001055879"/>
    </source>
</evidence>
<reference evidence="1 2" key="2">
    <citation type="journal article" date="2022" name="Mol. Ecol. Resour.">
        <title>The genomes of chicory, endive, great burdock and yacon provide insights into Asteraceae paleo-polyploidization history and plant inulin production.</title>
        <authorList>
            <person name="Fan W."/>
            <person name="Wang S."/>
            <person name="Wang H."/>
            <person name="Wang A."/>
            <person name="Jiang F."/>
            <person name="Liu H."/>
            <person name="Zhao H."/>
            <person name="Xu D."/>
            <person name="Zhang Y."/>
        </authorList>
    </citation>
    <scope>NUCLEOTIDE SEQUENCE [LARGE SCALE GENOMIC DNA]</scope>
    <source>
        <strain evidence="2">cv. Niubang</strain>
    </source>
</reference>
<reference evidence="2" key="1">
    <citation type="journal article" date="2022" name="Mol. Ecol. Resour.">
        <title>The genomes of chicory, endive, great burdock and yacon provide insights into Asteraceae palaeo-polyploidization history and plant inulin production.</title>
        <authorList>
            <person name="Fan W."/>
            <person name="Wang S."/>
            <person name="Wang H."/>
            <person name="Wang A."/>
            <person name="Jiang F."/>
            <person name="Liu H."/>
            <person name="Zhao H."/>
            <person name="Xu D."/>
            <person name="Zhang Y."/>
        </authorList>
    </citation>
    <scope>NUCLEOTIDE SEQUENCE [LARGE SCALE GENOMIC DNA]</scope>
    <source>
        <strain evidence="2">cv. Niubang</strain>
    </source>
</reference>
<comment type="caution">
    <text evidence="1">The sequence shown here is derived from an EMBL/GenBank/DDBJ whole genome shotgun (WGS) entry which is preliminary data.</text>
</comment>
<dbReference type="EMBL" id="CM042058">
    <property type="protein sequence ID" value="KAI3684315.1"/>
    <property type="molecule type" value="Genomic_DNA"/>
</dbReference>
<name>A0ACB8YGW8_ARCLA</name>
<accession>A0ACB8YGW8</accession>
<protein>
    <submittedName>
        <fullName evidence="1">Uncharacterized protein</fullName>
    </submittedName>
</protein>
<organism evidence="1 2">
    <name type="scientific">Arctium lappa</name>
    <name type="common">Greater burdock</name>
    <name type="synonym">Lappa major</name>
    <dbReference type="NCBI Taxonomy" id="4217"/>
    <lineage>
        <taxon>Eukaryota</taxon>
        <taxon>Viridiplantae</taxon>
        <taxon>Streptophyta</taxon>
        <taxon>Embryophyta</taxon>
        <taxon>Tracheophyta</taxon>
        <taxon>Spermatophyta</taxon>
        <taxon>Magnoliopsida</taxon>
        <taxon>eudicotyledons</taxon>
        <taxon>Gunneridae</taxon>
        <taxon>Pentapetalae</taxon>
        <taxon>asterids</taxon>
        <taxon>campanulids</taxon>
        <taxon>Asterales</taxon>
        <taxon>Asteraceae</taxon>
        <taxon>Carduoideae</taxon>
        <taxon>Cardueae</taxon>
        <taxon>Arctiinae</taxon>
        <taxon>Arctium</taxon>
    </lineage>
</organism>
<evidence type="ECO:0000313" key="1">
    <source>
        <dbReference type="EMBL" id="KAI3684315.1"/>
    </source>
</evidence>
<keyword evidence="2" id="KW-1185">Reference proteome</keyword>
<sequence length="163" mass="18273">MSRSHDSSFPLIIVSSISLKTKEFLEYVFDIRCSPRATTKTSATSNPLSTLNYFKSKGFSEPDFPRIAFLSLHLFAPTFDPIAIEHVFDFLTVDLAASPEEVRGLILKCPHILESDPELCLKPTLDYLKKLGIKRLNSPTTLNAHLLDTRCLYKAIIVTIATN</sequence>